<dbReference type="Proteomes" id="UP000472275">
    <property type="component" value="Chromosome 13"/>
</dbReference>
<dbReference type="GO" id="GO:0005886">
    <property type="term" value="C:plasma membrane"/>
    <property type="evidence" value="ECO:0007669"/>
    <property type="project" value="UniProtKB-SubCell"/>
</dbReference>
<dbReference type="InterPro" id="IPR000169">
    <property type="entry name" value="Pept_cys_AS"/>
</dbReference>
<evidence type="ECO:0000256" key="6">
    <source>
        <dbReference type="ARBA" id="ARBA00012481"/>
    </source>
</evidence>
<comment type="similarity">
    <text evidence="5">Belongs to the peptidase C2 family.</text>
</comment>
<dbReference type="PANTHER" id="PTHR10183">
    <property type="entry name" value="CALPAIN"/>
    <property type="match status" value="1"/>
</dbReference>
<comment type="catalytic activity">
    <reaction evidence="1">
        <text>Broad endopeptidase specificity.</text>
        <dbReference type="EC" id="3.4.22.53"/>
    </reaction>
</comment>
<evidence type="ECO:0000259" key="25">
    <source>
        <dbReference type="PROSITE" id="PS50222"/>
    </source>
</evidence>
<dbReference type="GO" id="GO:0006508">
    <property type="term" value="P:proteolysis"/>
    <property type="evidence" value="ECO:0007669"/>
    <property type="project" value="UniProtKB-KW"/>
</dbReference>
<evidence type="ECO:0000256" key="4">
    <source>
        <dbReference type="ARBA" id="ARBA00004496"/>
    </source>
</evidence>
<feature type="active site" evidence="22 23">
    <location>
        <position position="102"/>
    </location>
</feature>
<evidence type="ECO:0000256" key="18">
    <source>
        <dbReference type="ARBA" id="ARBA00031308"/>
    </source>
</evidence>
<evidence type="ECO:0000256" key="23">
    <source>
        <dbReference type="PROSITE-ProRule" id="PRU00239"/>
    </source>
</evidence>
<dbReference type="AlphaFoldDB" id="A0A663F5X9"/>
<dbReference type="FunFam" id="2.60.120.380:FF:000001">
    <property type="entry name" value="Calpain-1 catalytic subunit"/>
    <property type="match status" value="1"/>
</dbReference>
<dbReference type="InterPro" id="IPR011992">
    <property type="entry name" value="EF-hand-dom_pair"/>
</dbReference>
<evidence type="ECO:0000259" key="24">
    <source>
        <dbReference type="PROSITE" id="PS50203"/>
    </source>
</evidence>
<dbReference type="EC" id="3.4.22.53" evidence="6"/>
<evidence type="ECO:0000313" key="26">
    <source>
        <dbReference type="Ensembl" id="ENSACCP00020019949.1"/>
    </source>
</evidence>
<dbReference type="Pfam" id="PF01067">
    <property type="entry name" value="Calpain_III"/>
    <property type="match status" value="1"/>
</dbReference>
<protein>
    <recommendedName>
        <fullName evidence="7">Calpain-2 catalytic subunit</fullName>
        <ecNumber evidence="6">3.4.22.53</ecNumber>
    </recommendedName>
    <alternativeName>
        <fullName evidence="18">Calcium-activated neutral proteinase 2</fullName>
    </alternativeName>
    <alternativeName>
        <fullName evidence="19">Calpain M-type</fullName>
    </alternativeName>
    <alternativeName>
        <fullName evidence="20">Calpain-2 large subunit</fullName>
    </alternativeName>
    <alternativeName>
        <fullName evidence="17">Millimolar-calpain</fullName>
    </alternativeName>
</protein>
<dbReference type="PROSITE" id="PS00018">
    <property type="entry name" value="EF_HAND_1"/>
    <property type="match status" value="1"/>
</dbReference>
<dbReference type="InterPro" id="IPR038765">
    <property type="entry name" value="Papain-like_cys_pep_sf"/>
</dbReference>
<evidence type="ECO:0000256" key="16">
    <source>
        <dbReference type="ARBA" id="ARBA00023136"/>
    </source>
</evidence>
<evidence type="ECO:0000256" key="22">
    <source>
        <dbReference type="PIRSR" id="PIRSR622684-1"/>
    </source>
</evidence>
<dbReference type="Ensembl" id="ENSACCT00020020819.1">
    <property type="protein sequence ID" value="ENSACCP00020019949.1"/>
    <property type="gene ID" value="ENSACCG00020013713.1"/>
</dbReference>
<dbReference type="SMART" id="SM00720">
    <property type="entry name" value="calpain_III"/>
    <property type="match status" value="1"/>
</dbReference>
<dbReference type="Pfam" id="PF00648">
    <property type="entry name" value="Peptidase_C2"/>
    <property type="match status" value="1"/>
</dbReference>
<organism evidence="26 27">
    <name type="scientific">Aquila chrysaetos chrysaetos</name>
    <dbReference type="NCBI Taxonomy" id="223781"/>
    <lineage>
        <taxon>Eukaryota</taxon>
        <taxon>Metazoa</taxon>
        <taxon>Chordata</taxon>
        <taxon>Craniata</taxon>
        <taxon>Vertebrata</taxon>
        <taxon>Euteleostomi</taxon>
        <taxon>Archelosauria</taxon>
        <taxon>Archosauria</taxon>
        <taxon>Dinosauria</taxon>
        <taxon>Saurischia</taxon>
        <taxon>Theropoda</taxon>
        <taxon>Coelurosauria</taxon>
        <taxon>Aves</taxon>
        <taxon>Neognathae</taxon>
        <taxon>Neoaves</taxon>
        <taxon>Telluraves</taxon>
        <taxon>Accipitrimorphae</taxon>
        <taxon>Accipitriformes</taxon>
        <taxon>Accipitridae</taxon>
        <taxon>Accipitrinae</taxon>
        <taxon>Aquila</taxon>
    </lineage>
</organism>
<keyword evidence="10 23" id="KW-0645">Protease</keyword>
<keyword evidence="11" id="KW-0479">Metal-binding</keyword>
<evidence type="ECO:0000256" key="7">
    <source>
        <dbReference type="ARBA" id="ARBA00014052"/>
    </source>
</evidence>
<dbReference type="SUPFAM" id="SSF47473">
    <property type="entry name" value="EF-hand"/>
    <property type="match status" value="1"/>
</dbReference>
<dbReference type="Gene3D" id="2.60.120.380">
    <property type="match status" value="1"/>
</dbReference>
<evidence type="ECO:0000256" key="9">
    <source>
        <dbReference type="ARBA" id="ARBA00022490"/>
    </source>
</evidence>
<keyword evidence="13 23" id="KW-0378">Hydrolase</keyword>
<dbReference type="PROSITE" id="PS50222">
    <property type="entry name" value="EF_HAND_2"/>
    <property type="match status" value="1"/>
</dbReference>
<evidence type="ECO:0000256" key="2">
    <source>
        <dbReference type="ARBA" id="ARBA00001913"/>
    </source>
</evidence>
<keyword evidence="27" id="KW-1185">Reference proteome</keyword>
<dbReference type="PROSITE" id="PS50203">
    <property type="entry name" value="CALPAIN_CAT"/>
    <property type="match status" value="1"/>
</dbReference>
<evidence type="ECO:0000256" key="17">
    <source>
        <dbReference type="ARBA" id="ARBA00030109"/>
    </source>
</evidence>
<reference evidence="26" key="1">
    <citation type="submission" date="2025-08" db="UniProtKB">
        <authorList>
            <consortium name="Ensembl"/>
        </authorList>
    </citation>
    <scope>IDENTIFICATION</scope>
</reference>
<dbReference type="PANTHER" id="PTHR10183:SF268">
    <property type="entry name" value="CALPAIN-2 CATALYTIC SUBUNIT"/>
    <property type="match status" value="1"/>
</dbReference>
<dbReference type="InterPro" id="IPR022683">
    <property type="entry name" value="Calpain_III"/>
</dbReference>
<dbReference type="FunFam" id="3.90.70.10:FF:000001">
    <property type="entry name" value="Calpain-1 catalytic subunit"/>
    <property type="match status" value="1"/>
</dbReference>
<dbReference type="InterPro" id="IPR002048">
    <property type="entry name" value="EF_hand_dom"/>
</dbReference>
<accession>A0A663F5X9</accession>
<evidence type="ECO:0000256" key="12">
    <source>
        <dbReference type="ARBA" id="ARBA00022737"/>
    </source>
</evidence>
<keyword evidence="8" id="KW-1003">Cell membrane</keyword>
<dbReference type="InterPro" id="IPR036213">
    <property type="entry name" value="Calpain_III_sf"/>
</dbReference>
<feature type="active site" evidence="22 23">
    <location>
        <position position="259"/>
    </location>
</feature>
<sequence length="674" mass="76600">MAAAVAKERAAALGAGRHDRAVPYLGQDFGALRQECLQEGRLFQDPSFPAGPTALGYRELGPGSYKTQGVVWRRPTELCSSPQFIAGGATRTDICQGALGDCWLLAAIASLTLNEEILARVVPKDQSFQDRYAGIFHFQFWQYGEWLDVVVDDRLPTKNGELLFVHSAEGSEFWSALLEKAYAKLNGSYESLSGGTTTEGFEDFTGGIAEWYELQKAPPNLFKIIQKALQKGSLLGCSIDITSAAETEAVTSQKLVKGHAYSVTGAEEVNFRGTVQKLIRIRNPWGEVEWTGKWNDNCPNWSGVDPEVRERLTRRHEDGEFWMAFNDFLRHYSRLEICNLTPDTLASDRYKKWSLLKLDGNWRRGATAGGCRNYPNTFWTNPQYLIKLEEEDEDPDDPERGCTFLIGLIQKHRRKQRKMGEDMHTIGFAIYEVPPEFSGQTNIHLSKNFFLTNKAREKSNTFINLREVLNRFKLPAGEYIVVPSTFEPNKNGDFCLRVFSEKNANSTVIDDEIEANFEETEISEDDIEPSFKKLFGQLAGSDAEISAFELRNILNKIMAKRKDIKSDGFSIETCKIMVDLLDKIYREIDVDRSGTMNSYEMRRALETAGFKLNCQLHQIIVARFADEDLIIDFDNFVRCLIRLETLFKMFRKLDTEKTGTIELNLVNWLCFTVI</sequence>
<keyword evidence="12" id="KW-0677">Repeat</keyword>
<evidence type="ECO:0000256" key="15">
    <source>
        <dbReference type="ARBA" id="ARBA00022837"/>
    </source>
</evidence>
<dbReference type="Gene3D" id="1.10.238.10">
    <property type="entry name" value="EF-hand"/>
    <property type="match status" value="1"/>
</dbReference>
<evidence type="ECO:0000313" key="27">
    <source>
        <dbReference type="Proteomes" id="UP000472275"/>
    </source>
</evidence>
<feature type="domain" description="EF-hand" evidence="25">
    <location>
        <begin position="576"/>
        <end position="611"/>
    </location>
</feature>
<evidence type="ECO:0000256" key="5">
    <source>
        <dbReference type="ARBA" id="ARBA00007623"/>
    </source>
</evidence>
<comment type="function">
    <text evidence="21">Calcium-regulated non-lysosomal thiol-protease which catalyze limited proteolysis of substrates involved in cytoskeletal remodeling and signal transduction.</text>
</comment>
<dbReference type="SMART" id="SM00230">
    <property type="entry name" value="CysPc"/>
    <property type="match status" value="1"/>
</dbReference>
<dbReference type="CDD" id="cd00214">
    <property type="entry name" value="Calpain_III"/>
    <property type="match status" value="1"/>
</dbReference>
<comment type="cofactor">
    <cofactor evidence="2">
        <name>Ca(2+)</name>
        <dbReference type="ChEBI" id="CHEBI:29108"/>
    </cofactor>
</comment>
<dbReference type="PRINTS" id="PR00704">
    <property type="entry name" value="CALPAIN"/>
</dbReference>
<dbReference type="PROSITE" id="PS00139">
    <property type="entry name" value="THIOL_PROTEASE_CYS"/>
    <property type="match status" value="1"/>
</dbReference>
<evidence type="ECO:0000256" key="14">
    <source>
        <dbReference type="ARBA" id="ARBA00022807"/>
    </source>
</evidence>
<keyword evidence="15" id="KW-0106">Calcium</keyword>
<dbReference type="SUPFAM" id="SSF54001">
    <property type="entry name" value="Cysteine proteinases"/>
    <property type="match status" value="1"/>
</dbReference>
<evidence type="ECO:0000256" key="13">
    <source>
        <dbReference type="ARBA" id="ARBA00022801"/>
    </source>
</evidence>
<dbReference type="InterPro" id="IPR018247">
    <property type="entry name" value="EF_Hand_1_Ca_BS"/>
</dbReference>
<keyword evidence="16" id="KW-0472">Membrane</keyword>
<evidence type="ECO:0000256" key="21">
    <source>
        <dbReference type="ARBA" id="ARBA00054695"/>
    </source>
</evidence>
<keyword evidence="14 23" id="KW-0788">Thiol protease</keyword>
<name>A0A663F5X9_AQUCH</name>
<feature type="active site" evidence="22 23">
    <location>
        <position position="283"/>
    </location>
</feature>
<dbReference type="GO" id="GO:0004198">
    <property type="term" value="F:calcium-dependent cysteine-type endopeptidase activity"/>
    <property type="evidence" value="ECO:0007669"/>
    <property type="project" value="UniProtKB-EC"/>
</dbReference>
<evidence type="ECO:0000256" key="19">
    <source>
        <dbReference type="ARBA" id="ARBA00032449"/>
    </source>
</evidence>
<dbReference type="GO" id="GO:0005737">
    <property type="term" value="C:cytoplasm"/>
    <property type="evidence" value="ECO:0007669"/>
    <property type="project" value="UniProtKB-SubCell"/>
</dbReference>
<evidence type="ECO:0000256" key="3">
    <source>
        <dbReference type="ARBA" id="ARBA00004236"/>
    </source>
</evidence>
<dbReference type="InterPro" id="IPR022684">
    <property type="entry name" value="Calpain_cysteine_protease"/>
</dbReference>
<dbReference type="GO" id="GO:0005509">
    <property type="term" value="F:calcium ion binding"/>
    <property type="evidence" value="ECO:0007669"/>
    <property type="project" value="InterPro"/>
</dbReference>
<dbReference type="SUPFAM" id="SSF49758">
    <property type="entry name" value="Calpain large subunit, middle domain (domain III)"/>
    <property type="match status" value="1"/>
</dbReference>
<gene>
    <name evidence="26" type="primary">CAPN2</name>
</gene>
<proteinExistence type="inferred from homology"/>
<reference evidence="26" key="2">
    <citation type="submission" date="2025-09" db="UniProtKB">
        <authorList>
            <consortium name="Ensembl"/>
        </authorList>
    </citation>
    <scope>IDENTIFICATION</scope>
</reference>
<dbReference type="GeneTree" id="ENSGT00940000154784"/>
<comment type="subcellular location">
    <subcellularLocation>
        <location evidence="3">Cell membrane</location>
    </subcellularLocation>
    <subcellularLocation>
        <location evidence="4">Cytoplasm</location>
    </subcellularLocation>
</comment>
<dbReference type="InterPro" id="IPR022682">
    <property type="entry name" value="Calpain_domain_III"/>
</dbReference>
<evidence type="ECO:0000256" key="20">
    <source>
        <dbReference type="ARBA" id="ARBA00032544"/>
    </source>
</evidence>
<dbReference type="Gene3D" id="3.90.70.10">
    <property type="entry name" value="Cysteine proteinases"/>
    <property type="match status" value="1"/>
</dbReference>
<keyword evidence="9" id="KW-0963">Cytoplasm</keyword>
<dbReference type="CDD" id="cd00044">
    <property type="entry name" value="CysPc"/>
    <property type="match status" value="1"/>
</dbReference>
<evidence type="ECO:0000256" key="1">
    <source>
        <dbReference type="ARBA" id="ARBA00001223"/>
    </source>
</evidence>
<feature type="domain" description="Calpain catalytic" evidence="24">
    <location>
        <begin position="42"/>
        <end position="341"/>
    </location>
</feature>
<dbReference type="InterPro" id="IPR001300">
    <property type="entry name" value="Peptidase_C2_calpain_cat"/>
</dbReference>
<evidence type="ECO:0000256" key="8">
    <source>
        <dbReference type="ARBA" id="ARBA00022475"/>
    </source>
</evidence>
<dbReference type="InterPro" id="IPR033883">
    <property type="entry name" value="C2_III"/>
</dbReference>
<evidence type="ECO:0000256" key="10">
    <source>
        <dbReference type="ARBA" id="ARBA00022670"/>
    </source>
</evidence>
<evidence type="ECO:0000256" key="11">
    <source>
        <dbReference type="ARBA" id="ARBA00022723"/>
    </source>
</evidence>